<dbReference type="InterPro" id="IPR050680">
    <property type="entry name" value="YpeA/RimI_acetyltransf"/>
</dbReference>
<keyword evidence="5" id="KW-1185">Reference proteome</keyword>
<gene>
    <name evidence="4" type="ORF">EHV15_00270</name>
</gene>
<dbReference type="PROSITE" id="PS51186">
    <property type="entry name" value="GNAT"/>
    <property type="match status" value="1"/>
</dbReference>
<dbReference type="Pfam" id="PF00583">
    <property type="entry name" value="Acetyltransf_1"/>
    <property type="match status" value="1"/>
</dbReference>
<dbReference type="InterPro" id="IPR016181">
    <property type="entry name" value="Acyl_CoA_acyltransferase"/>
</dbReference>
<dbReference type="EMBL" id="RRCN01000001">
    <property type="protein sequence ID" value="RRJ61582.1"/>
    <property type="molecule type" value="Genomic_DNA"/>
</dbReference>
<dbReference type="SUPFAM" id="SSF55729">
    <property type="entry name" value="Acyl-CoA N-acyltransferases (Nat)"/>
    <property type="match status" value="1"/>
</dbReference>
<keyword evidence="2" id="KW-0012">Acyltransferase</keyword>
<sequence length="209" mass="23971">MNGSDGIMNGIAIRNLAELGQDGLRQATEVFVDGFFQSLSYFSKDRARLVRALEHALVKEHFFVALVDGRVLGIFAFSAGRQRAFRLNRDILRKELGWLKGSLFYAFVRQELEKPLGLKDRQCYFEAVATADEAKGKGIATRLHDHLLSVLDYDEYILEVVDTNTAAVRLYEKLGYAEFNRKPQRWFRKQAGFNARIYMKKHADNSSLR</sequence>
<accession>A0A3P3TTY8</accession>
<dbReference type="InterPro" id="IPR000182">
    <property type="entry name" value="GNAT_dom"/>
</dbReference>
<evidence type="ECO:0000256" key="1">
    <source>
        <dbReference type="ARBA" id="ARBA00022679"/>
    </source>
</evidence>
<protein>
    <submittedName>
        <fullName evidence="4">GNAT family N-acetyltransferase</fullName>
    </submittedName>
</protein>
<dbReference type="PANTHER" id="PTHR43420:SF12">
    <property type="entry name" value="N-ACETYLTRANSFERASE DOMAIN-CONTAINING PROTEIN"/>
    <property type="match status" value="1"/>
</dbReference>
<reference evidence="4 5" key="1">
    <citation type="submission" date="2018-11" db="EMBL/GenBank/DDBJ databases">
        <title>Genome sequencing of Paenibacillus sp. KCOM 3021 (= ChDC PVNT-B20).</title>
        <authorList>
            <person name="Kook J.-K."/>
            <person name="Park S.-N."/>
            <person name="Lim Y.K."/>
        </authorList>
    </citation>
    <scope>NUCLEOTIDE SEQUENCE [LARGE SCALE GENOMIC DNA]</scope>
    <source>
        <strain evidence="4 5">KCOM 3021</strain>
    </source>
</reference>
<proteinExistence type="predicted"/>
<feature type="domain" description="N-acetyltransferase" evidence="3">
    <location>
        <begin position="11"/>
        <end position="204"/>
    </location>
</feature>
<evidence type="ECO:0000313" key="4">
    <source>
        <dbReference type="EMBL" id="RRJ61582.1"/>
    </source>
</evidence>
<comment type="caution">
    <text evidence="4">The sequence shown here is derived from an EMBL/GenBank/DDBJ whole genome shotgun (WGS) entry which is preliminary data.</text>
</comment>
<name>A0A3P3TTY8_9BACL</name>
<dbReference type="Proteomes" id="UP000267017">
    <property type="component" value="Unassembled WGS sequence"/>
</dbReference>
<dbReference type="PANTHER" id="PTHR43420">
    <property type="entry name" value="ACETYLTRANSFERASE"/>
    <property type="match status" value="1"/>
</dbReference>
<dbReference type="OrthoDB" id="9799092at2"/>
<evidence type="ECO:0000313" key="5">
    <source>
        <dbReference type="Proteomes" id="UP000267017"/>
    </source>
</evidence>
<keyword evidence="1 4" id="KW-0808">Transferase</keyword>
<evidence type="ECO:0000259" key="3">
    <source>
        <dbReference type="PROSITE" id="PS51186"/>
    </source>
</evidence>
<organism evidence="4 5">
    <name type="scientific">Paenibacillus oralis</name>
    <dbReference type="NCBI Taxonomy" id="2490856"/>
    <lineage>
        <taxon>Bacteria</taxon>
        <taxon>Bacillati</taxon>
        <taxon>Bacillota</taxon>
        <taxon>Bacilli</taxon>
        <taxon>Bacillales</taxon>
        <taxon>Paenibacillaceae</taxon>
        <taxon>Paenibacillus</taxon>
    </lineage>
</organism>
<dbReference type="Gene3D" id="3.40.630.30">
    <property type="match status" value="1"/>
</dbReference>
<dbReference type="AlphaFoldDB" id="A0A3P3TTY8"/>
<dbReference type="GO" id="GO:0016747">
    <property type="term" value="F:acyltransferase activity, transferring groups other than amino-acyl groups"/>
    <property type="evidence" value="ECO:0007669"/>
    <property type="project" value="InterPro"/>
</dbReference>
<evidence type="ECO:0000256" key="2">
    <source>
        <dbReference type="ARBA" id="ARBA00023315"/>
    </source>
</evidence>